<feature type="domain" description="THAP-type" evidence="6">
    <location>
        <begin position="1"/>
        <end position="82"/>
    </location>
</feature>
<dbReference type="Pfam" id="PF21788">
    <property type="entry name" value="TNP-like_GBD"/>
    <property type="match status" value="1"/>
</dbReference>
<protein>
    <recommendedName>
        <fullName evidence="6">THAP-type domain-containing protein</fullName>
    </recommendedName>
</protein>
<proteinExistence type="predicted"/>
<keyword evidence="3" id="KW-0862">Zinc</keyword>
<name>A0AAU9VBN5_EUPED</name>
<evidence type="ECO:0000256" key="5">
    <source>
        <dbReference type="PROSITE-ProRule" id="PRU00309"/>
    </source>
</evidence>
<reference evidence="7" key="1">
    <citation type="submission" date="2022-03" db="EMBL/GenBank/DDBJ databases">
        <authorList>
            <person name="Tunstrom K."/>
        </authorList>
    </citation>
    <scope>NUCLEOTIDE SEQUENCE</scope>
</reference>
<dbReference type="Pfam" id="PF21789">
    <property type="entry name" value="TNP-like_RNaseH_C"/>
    <property type="match status" value="1"/>
</dbReference>
<dbReference type="InterPro" id="IPR048366">
    <property type="entry name" value="TNP-like_GBD"/>
</dbReference>
<dbReference type="InterPro" id="IPR021896">
    <property type="entry name" value="THAP9-like_HTH"/>
</dbReference>
<accession>A0AAU9VBN5</accession>
<evidence type="ECO:0000256" key="1">
    <source>
        <dbReference type="ARBA" id="ARBA00022723"/>
    </source>
</evidence>
<dbReference type="Pfam" id="PF21787">
    <property type="entry name" value="TNP-like_RNaseH_N"/>
    <property type="match status" value="1"/>
</dbReference>
<dbReference type="GO" id="GO:0003677">
    <property type="term" value="F:DNA binding"/>
    <property type="evidence" value="ECO:0007669"/>
    <property type="project" value="UniProtKB-UniRule"/>
</dbReference>
<evidence type="ECO:0000256" key="3">
    <source>
        <dbReference type="ARBA" id="ARBA00022833"/>
    </source>
</evidence>
<keyword evidence="2 5" id="KW-0863">Zinc-finger</keyword>
<keyword evidence="1" id="KW-0479">Metal-binding</keyword>
<dbReference type="Proteomes" id="UP001153954">
    <property type="component" value="Unassembled WGS sequence"/>
</dbReference>
<evidence type="ECO:0000256" key="2">
    <source>
        <dbReference type="ARBA" id="ARBA00022771"/>
    </source>
</evidence>
<keyword evidence="4 5" id="KW-0238">DNA-binding</keyword>
<dbReference type="PROSITE" id="PS00028">
    <property type="entry name" value="ZINC_FINGER_C2H2_1"/>
    <property type="match status" value="1"/>
</dbReference>
<comment type="caution">
    <text evidence="7">The sequence shown here is derived from an EMBL/GenBank/DDBJ whole genome shotgun (WGS) entry which is preliminary data.</text>
</comment>
<dbReference type="PROSITE" id="PS50950">
    <property type="entry name" value="ZF_THAP"/>
    <property type="match status" value="1"/>
</dbReference>
<evidence type="ECO:0000313" key="8">
    <source>
        <dbReference type="Proteomes" id="UP001153954"/>
    </source>
</evidence>
<dbReference type="EMBL" id="CAKOGL010000043">
    <property type="protein sequence ID" value="CAH2108825.1"/>
    <property type="molecule type" value="Genomic_DNA"/>
</dbReference>
<dbReference type="Pfam" id="PF12017">
    <property type="entry name" value="Tnp_P_element"/>
    <property type="match status" value="1"/>
</dbReference>
<dbReference type="GO" id="GO:0008270">
    <property type="term" value="F:zinc ion binding"/>
    <property type="evidence" value="ECO:0007669"/>
    <property type="project" value="UniProtKB-KW"/>
</dbReference>
<dbReference type="SUPFAM" id="SSF57716">
    <property type="entry name" value="Glucocorticoid receptor-like (DNA-binding domain)"/>
    <property type="match status" value="1"/>
</dbReference>
<dbReference type="InterPro" id="IPR048367">
    <property type="entry name" value="TNP-like_RNaseH_C"/>
</dbReference>
<gene>
    <name evidence="7" type="ORF">EEDITHA_LOCUS22729</name>
</gene>
<dbReference type="InterPro" id="IPR013087">
    <property type="entry name" value="Znf_C2H2_type"/>
</dbReference>
<dbReference type="InterPro" id="IPR048365">
    <property type="entry name" value="TNP-like_RNaseH_N"/>
</dbReference>
<dbReference type="Pfam" id="PF05485">
    <property type="entry name" value="THAP"/>
    <property type="match status" value="1"/>
</dbReference>
<evidence type="ECO:0000256" key="4">
    <source>
        <dbReference type="ARBA" id="ARBA00023125"/>
    </source>
</evidence>
<evidence type="ECO:0000259" key="6">
    <source>
        <dbReference type="PROSITE" id="PS50950"/>
    </source>
</evidence>
<keyword evidence="8" id="KW-1185">Reference proteome</keyword>
<dbReference type="AlphaFoldDB" id="A0AAU9VBN5"/>
<dbReference type="InterPro" id="IPR006612">
    <property type="entry name" value="THAP_Znf"/>
</dbReference>
<organism evidence="7 8">
    <name type="scientific">Euphydryas editha</name>
    <name type="common">Edith's checkerspot</name>
    <dbReference type="NCBI Taxonomy" id="104508"/>
    <lineage>
        <taxon>Eukaryota</taxon>
        <taxon>Metazoa</taxon>
        <taxon>Ecdysozoa</taxon>
        <taxon>Arthropoda</taxon>
        <taxon>Hexapoda</taxon>
        <taxon>Insecta</taxon>
        <taxon>Pterygota</taxon>
        <taxon>Neoptera</taxon>
        <taxon>Endopterygota</taxon>
        <taxon>Lepidoptera</taxon>
        <taxon>Glossata</taxon>
        <taxon>Ditrysia</taxon>
        <taxon>Papilionoidea</taxon>
        <taxon>Nymphalidae</taxon>
        <taxon>Nymphalinae</taxon>
        <taxon>Euphydryas</taxon>
    </lineage>
</organism>
<sequence>MAPYKCCVGDCDATSSTYRLFCMPLNVNLRKLWLSLLVPTNPNLLGLTENQLLKKRVCEKHFDQTQFDKAGVRIRYSYPCLFTEMEIAQGIPLAKGWHFMDDHSYSQGYEQESDNSISKPVTIAGNIFDMHRYSLPSTSYSEAISQPQEMEKSVCFNKEIRKYVKQCKKIAVDNQKKTNSQILQSALKQTENNLLMKNFHKLNNKAQAFLLLQLKLAMKNKMARRFSLEEKLFALALMKQSPKGYKFLEKMFALPNKKTLARLSNKIDFECGINENIFEYIKKSIKDWTITKKLCSIVFDEMALTPRLTYNEGKDKIIGFVDIAGERKPKLADHALVFMIRGICSSWKQCIAYYFCEGTVSAAELQNILHEMIPLITSSGLKPVALVCDQGSTFRSCFKKLKEATARLRSNQGRENDCTIHIAGQDLFLFHDPPHLLKGVRNNFLTKDIIYEGKKASWSDILYIYDLDSKEGHNKAMPKLTAQHVNPKQMDKMKVKTAVQVLSARTAAMLNYTHALHKRLNTPVGTMETTADVVEFFDNLFDSVNGSPGGSKGKLRCAVKSSSPHQEFWRKSIRIIKNMRYVDTNSKLAKQAAKPRHVRVPSLDGWNTTSESFLGLAKLLFTEYRIEFFYPRLLNQDPLENFFGRIRAINYRNTNPDANTFVYAFKSLVLSNILSPHSKFSNCEEDDGATLIDLNCQFNSLKNNNYDENALPCRELNAPSSSKGPSDTEGNIFQNVINEKVRVQTSAYTAGYICRKITKKINCSECTKTYTTKEIQGIHEYIQHREYKRLKNNNLVYPNERILRLYTENSQIIHSFLNTYSYYNKIKKNIKYLIEKSDMSWLGCQKHHKNVSEYYKQLISRLQCHNWCNINNKILCGKIEEKYVIKMHTMQQLMLKKYKTHKLRQKKK</sequence>
<evidence type="ECO:0000313" key="7">
    <source>
        <dbReference type="EMBL" id="CAH2108825.1"/>
    </source>
</evidence>